<gene>
    <name evidence="2" type="ORF">CKO45_02380</name>
</gene>
<evidence type="ECO:0000313" key="2">
    <source>
        <dbReference type="EMBL" id="MBK1657075.1"/>
    </source>
</evidence>
<evidence type="ECO:0000256" key="1">
    <source>
        <dbReference type="SAM" id="SignalP"/>
    </source>
</evidence>
<feature type="chain" id="PRO_5045558027" evidence="1">
    <location>
        <begin position="33"/>
        <end position="210"/>
    </location>
</feature>
<dbReference type="Proteomes" id="UP000697995">
    <property type="component" value="Unassembled WGS sequence"/>
</dbReference>
<sequence length="210" mass="22525">MPRRALPVTLAASLLAPLAVLLALAGPAAAQATDPSFRVVNNTPNVINEVYASPSNENAWGHDRLGSEVVAPGGRHIIRLPQDGNCVYDIRVVYQGGNAEERRRVNTCALTDVVFGGGGAAPRNAQQGNPSFNLVNQSGRVIEEFYASPSSQQNWGPDRLGDATVAPGARFAVRLPQGECSYDLRIVWQGGQSREQRNVNTCALSDYTVR</sequence>
<name>A0ABS1CRK2_9PROT</name>
<accession>A0ABS1CRK2</accession>
<protein>
    <submittedName>
        <fullName evidence="2">Uncharacterized protein</fullName>
    </submittedName>
</protein>
<keyword evidence="3" id="KW-1185">Reference proteome</keyword>
<reference evidence="2 3" key="1">
    <citation type="journal article" date="2020" name="Microorganisms">
        <title>Osmotic Adaptation and Compatible Solute Biosynthesis of Phototrophic Bacteria as Revealed from Genome Analyses.</title>
        <authorList>
            <person name="Imhoff J.F."/>
            <person name="Rahn T."/>
            <person name="Kunzel S."/>
            <person name="Keller A."/>
            <person name="Neulinger S.C."/>
        </authorList>
    </citation>
    <scope>NUCLEOTIDE SEQUENCE [LARGE SCALE GENOMIC DNA]</scope>
    <source>
        <strain evidence="2 3">DSM 15382</strain>
    </source>
</reference>
<organism evidence="2 3">
    <name type="scientific">Paracraurococcus ruber</name>
    <dbReference type="NCBI Taxonomy" id="77675"/>
    <lineage>
        <taxon>Bacteria</taxon>
        <taxon>Pseudomonadati</taxon>
        <taxon>Pseudomonadota</taxon>
        <taxon>Alphaproteobacteria</taxon>
        <taxon>Acetobacterales</taxon>
        <taxon>Roseomonadaceae</taxon>
        <taxon>Paracraurococcus</taxon>
    </lineage>
</organism>
<feature type="signal peptide" evidence="1">
    <location>
        <begin position="1"/>
        <end position="32"/>
    </location>
</feature>
<evidence type="ECO:0000313" key="3">
    <source>
        <dbReference type="Proteomes" id="UP000697995"/>
    </source>
</evidence>
<dbReference type="EMBL" id="NRSG01000009">
    <property type="protein sequence ID" value="MBK1657075.1"/>
    <property type="molecule type" value="Genomic_DNA"/>
</dbReference>
<comment type="caution">
    <text evidence="2">The sequence shown here is derived from an EMBL/GenBank/DDBJ whole genome shotgun (WGS) entry which is preliminary data.</text>
</comment>
<keyword evidence="1" id="KW-0732">Signal</keyword>
<dbReference type="RefSeq" id="WP_133218294.1">
    <property type="nucleotide sequence ID" value="NZ_NRSG01000009.1"/>
</dbReference>
<proteinExistence type="predicted"/>